<comment type="caution">
    <text evidence="8">The sequence shown here is derived from an EMBL/GenBank/DDBJ whole genome shotgun (WGS) entry which is preliminary data.</text>
</comment>
<dbReference type="PANTHER" id="PTHR33545:SF4">
    <property type="entry name" value="UPF0750 MEMBRANE PROTEIN YXKD"/>
    <property type="match status" value="1"/>
</dbReference>
<dbReference type="PIRSF" id="PIRSF006483">
    <property type="entry name" value="Membrane_protein_YitT"/>
    <property type="match status" value="1"/>
</dbReference>
<dbReference type="Gene3D" id="3.30.70.120">
    <property type="match status" value="1"/>
</dbReference>
<keyword evidence="9" id="KW-1185">Reference proteome</keyword>
<dbReference type="AlphaFoldDB" id="A0A429ZTR4"/>
<keyword evidence="3 6" id="KW-0812">Transmembrane</keyword>
<feature type="transmembrane region" description="Helical" evidence="6">
    <location>
        <begin position="155"/>
        <end position="176"/>
    </location>
</feature>
<accession>A0A429ZTR4</accession>
<protein>
    <recommendedName>
        <fullName evidence="7">DUF2179 domain-containing protein</fullName>
    </recommendedName>
</protein>
<dbReference type="InterPro" id="IPR003740">
    <property type="entry name" value="YitT"/>
</dbReference>
<feature type="transmembrane region" description="Helical" evidence="6">
    <location>
        <begin position="88"/>
        <end position="105"/>
    </location>
</feature>
<dbReference type="InterPro" id="IPR019264">
    <property type="entry name" value="DUF2179"/>
</dbReference>
<feature type="domain" description="DUF2179" evidence="7">
    <location>
        <begin position="230"/>
        <end position="284"/>
    </location>
</feature>
<keyword evidence="2" id="KW-1003">Cell membrane</keyword>
<dbReference type="CDD" id="cd16380">
    <property type="entry name" value="YitT_C"/>
    <property type="match status" value="1"/>
</dbReference>
<evidence type="ECO:0000256" key="6">
    <source>
        <dbReference type="SAM" id="Phobius"/>
    </source>
</evidence>
<feature type="transmembrane region" description="Helical" evidence="6">
    <location>
        <begin position="21"/>
        <end position="42"/>
    </location>
</feature>
<dbReference type="PANTHER" id="PTHR33545">
    <property type="entry name" value="UPF0750 MEMBRANE PROTEIN YITT-RELATED"/>
    <property type="match status" value="1"/>
</dbReference>
<evidence type="ECO:0000256" key="2">
    <source>
        <dbReference type="ARBA" id="ARBA00022475"/>
    </source>
</evidence>
<feature type="transmembrane region" description="Helical" evidence="6">
    <location>
        <begin position="62"/>
        <end position="81"/>
    </location>
</feature>
<evidence type="ECO:0000313" key="9">
    <source>
        <dbReference type="Proteomes" id="UP000287239"/>
    </source>
</evidence>
<dbReference type="OrthoDB" id="1758221at2"/>
<dbReference type="EMBL" id="NGJU01000004">
    <property type="protein sequence ID" value="RST97117.1"/>
    <property type="molecule type" value="Genomic_DNA"/>
</dbReference>
<dbReference type="InterPro" id="IPR015867">
    <property type="entry name" value="N-reg_PII/ATP_PRibTrfase_C"/>
</dbReference>
<keyword evidence="5 6" id="KW-0472">Membrane</keyword>
<organism evidence="8 9">
    <name type="scientific">Vagococcus salmoninarum</name>
    <dbReference type="NCBI Taxonomy" id="2739"/>
    <lineage>
        <taxon>Bacteria</taxon>
        <taxon>Bacillati</taxon>
        <taxon>Bacillota</taxon>
        <taxon>Bacilli</taxon>
        <taxon>Lactobacillales</taxon>
        <taxon>Enterococcaceae</taxon>
        <taxon>Vagococcus</taxon>
    </lineage>
</organism>
<keyword evidence="4 6" id="KW-1133">Transmembrane helix</keyword>
<gene>
    <name evidence="8" type="ORF">CBF35_04100</name>
</gene>
<dbReference type="Proteomes" id="UP000287239">
    <property type="component" value="Unassembled WGS sequence"/>
</dbReference>
<dbReference type="InterPro" id="IPR051461">
    <property type="entry name" value="UPF0750_membrane"/>
</dbReference>
<evidence type="ECO:0000313" key="8">
    <source>
        <dbReference type="EMBL" id="RST97117.1"/>
    </source>
</evidence>
<feature type="transmembrane region" description="Helical" evidence="6">
    <location>
        <begin position="117"/>
        <end position="135"/>
    </location>
</feature>
<dbReference type="Pfam" id="PF02588">
    <property type="entry name" value="YitT_membrane"/>
    <property type="match status" value="1"/>
</dbReference>
<sequence length="302" mass="33222">MSEGFKGGVRLTKNYRELLFNLLKITIGSLVFAMAVNVFALPNQLGEGGVTGLTMILYYTNGLSPAVTNIFFNAILMVVGYKYLDRKTIFYTIYAIGTMSIFLKLTETLAFETNEVIIAAIGAGALMGIGMGLIMKGNGTTAGSAILAKLANKYLGWNTSYALLFFDLIVVIPSVFVIGLESMMFTIVSLAVSTKLLDFILEGSNPKKTVTIISEKHEAISKEISEQLERGLTIINGKGYYQQNEKKLLYVVISRQQLLPIQKIINEIDPLAFVIINDAQSVIGEGFTREFFEDVSDNPNEM</sequence>
<evidence type="ECO:0000256" key="5">
    <source>
        <dbReference type="ARBA" id="ARBA00023136"/>
    </source>
</evidence>
<comment type="subcellular location">
    <subcellularLocation>
        <location evidence="1">Cell membrane</location>
        <topology evidence="1">Multi-pass membrane protein</topology>
    </subcellularLocation>
</comment>
<evidence type="ECO:0000256" key="1">
    <source>
        <dbReference type="ARBA" id="ARBA00004651"/>
    </source>
</evidence>
<dbReference type="GO" id="GO:0005886">
    <property type="term" value="C:plasma membrane"/>
    <property type="evidence" value="ECO:0007669"/>
    <property type="project" value="UniProtKB-SubCell"/>
</dbReference>
<evidence type="ECO:0000256" key="3">
    <source>
        <dbReference type="ARBA" id="ARBA00022692"/>
    </source>
</evidence>
<name>A0A429ZTR4_9ENTE</name>
<evidence type="ECO:0000259" key="7">
    <source>
        <dbReference type="Pfam" id="PF10035"/>
    </source>
</evidence>
<proteinExistence type="predicted"/>
<reference evidence="8 9" key="1">
    <citation type="submission" date="2017-05" db="EMBL/GenBank/DDBJ databases">
        <title>Vagococcus spp. assemblies.</title>
        <authorList>
            <person name="Gulvik C.A."/>
        </authorList>
    </citation>
    <scope>NUCLEOTIDE SEQUENCE [LARGE SCALE GENOMIC DNA]</scope>
    <source>
        <strain evidence="8 9">NCFB 2777</strain>
    </source>
</reference>
<evidence type="ECO:0000256" key="4">
    <source>
        <dbReference type="ARBA" id="ARBA00022989"/>
    </source>
</evidence>
<dbReference type="Pfam" id="PF10035">
    <property type="entry name" value="DUF2179"/>
    <property type="match status" value="1"/>
</dbReference>